<dbReference type="RefSeq" id="XP_018037793.1">
    <property type="nucleotide sequence ID" value="XM_018176439.1"/>
</dbReference>
<feature type="region of interest" description="Disordered" evidence="5">
    <location>
        <begin position="1"/>
        <end position="197"/>
    </location>
</feature>
<keyword evidence="3" id="KW-0539">Nucleus</keyword>
<evidence type="ECO:0000256" key="5">
    <source>
        <dbReference type="SAM" id="MobiDB-lite"/>
    </source>
</evidence>
<dbReference type="CDD" id="cd12307">
    <property type="entry name" value="RRM_NIFK_like"/>
    <property type="match status" value="1"/>
</dbReference>
<sequence>MAASDIQSKKRKGATDAQPKAKKARKSDDIAVEAPTAVEAPKPKKSKKSKAIEPAETVTVEETVVVTEKPAKKAKKTKEPAPAVEAAPESDAKPAKKSKKGKKAAEVEVAVTEEDIQDALAGAEELKPKKEKKSKKSKKADAVEEPAAEPVVEEVAVAVEEKKPKKGKKSKKEEAPVVDAEETVAAEGNDAEDEEALDDQTAALLAGFESDRDESDLEKEDEEFDEDALVEAGQEISKKKRRELDQARKDAAPAVIYLGRVPHGFFEPQMKKYFSQFGRVLRLRLSRNKKTGASKHFAFIEFANGEVADIVAKTMHNYLMFGHILQCRVVPSEQVHPELFKGANERFKIDPRNQKERTALARGATRDVWEKRVQRENKRRTGKAKGLLEEFGYEFNAPPVKAVDAVPKKAAAVEDAPAQAQLTAVEADVEPKAEAVVATEEVAEKKPKKSSKDKKRKSDVVPEATEEAVVSAPKSKKAKKEVQPETEVIVEKKRKVSQNGTTTTTTKKTKKVKA</sequence>
<dbReference type="InterPro" id="IPR035979">
    <property type="entry name" value="RBD_domain_sf"/>
</dbReference>
<dbReference type="STRING" id="1460663.A0A177CKN1"/>
<accession>A0A177CKN1</accession>
<dbReference type="Gene3D" id="3.30.70.330">
    <property type="match status" value="1"/>
</dbReference>
<evidence type="ECO:0000313" key="7">
    <source>
        <dbReference type="EMBL" id="OAG07428.1"/>
    </source>
</evidence>
<reference evidence="7 8" key="1">
    <citation type="submission" date="2016-05" db="EMBL/GenBank/DDBJ databases">
        <title>Comparative analysis of secretome profiles of manganese(II)-oxidizing ascomycete fungi.</title>
        <authorList>
            <consortium name="DOE Joint Genome Institute"/>
            <person name="Zeiner C.A."/>
            <person name="Purvine S.O."/>
            <person name="Zink E.M."/>
            <person name="Wu S."/>
            <person name="Pasa-Tolic L."/>
            <person name="Chaput D.L."/>
            <person name="Haridas S."/>
            <person name="Grigoriev I.V."/>
            <person name="Santelli C.M."/>
            <person name="Hansel C.M."/>
        </authorList>
    </citation>
    <scope>NUCLEOTIDE SEQUENCE [LARGE SCALE GENOMIC DNA]</scope>
    <source>
        <strain evidence="7 8">AP3s5-JAC2a</strain>
    </source>
</reference>
<dbReference type="SUPFAM" id="SSF54928">
    <property type="entry name" value="RNA-binding domain, RBD"/>
    <property type="match status" value="1"/>
</dbReference>
<dbReference type="PROSITE" id="PS50102">
    <property type="entry name" value="RRM"/>
    <property type="match status" value="1"/>
</dbReference>
<name>A0A177CKN1_9PLEO</name>
<dbReference type="InParanoid" id="A0A177CKN1"/>
<organism evidence="7 8">
    <name type="scientific">Paraphaeosphaeria sporulosa</name>
    <dbReference type="NCBI Taxonomy" id="1460663"/>
    <lineage>
        <taxon>Eukaryota</taxon>
        <taxon>Fungi</taxon>
        <taxon>Dikarya</taxon>
        <taxon>Ascomycota</taxon>
        <taxon>Pezizomycotina</taxon>
        <taxon>Dothideomycetes</taxon>
        <taxon>Pleosporomycetidae</taxon>
        <taxon>Pleosporales</taxon>
        <taxon>Massarineae</taxon>
        <taxon>Didymosphaeriaceae</taxon>
        <taxon>Paraphaeosphaeria</taxon>
    </lineage>
</organism>
<feature type="compositionally biased region" description="Low complexity" evidence="5">
    <location>
        <begin position="80"/>
        <end position="89"/>
    </location>
</feature>
<dbReference type="EMBL" id="KV441551">
    <property type="protein sequence ID" value="OAG07428.1"/>
    <property type="molecule type" value="Genomic_DNA"/>
</dbReference>
<dbReference type="InterPro" id="IPR000504">
    <property type="entry name" value="RRM_dom"/>
</dbReference>
<dbReference type="GO" id="GO:0005730">
    <property type="term" value="C:nucleolus"/>
    <property type="evidence" value="ECO:0007669"/>
    <property type="project" value="UniProtKB-SubCell"/>
</dbReference>
<feature type="compositionally biased region" description="Acidic residues" evidence="5">
    <location>
        <begin position="211"/>
        <end position="229"/>
    </location>
</feature>
<feature type="region of interest" description="Disordered" evidence="5">
    <location>
        <begin position="429"/>
        <end position="514"/>
    </location>
</feature>
<dbReference type="InterPro" id="IPR012677">
    <property type="entry name" value="Nucleotide-bd_a/b_plait_sf"/>
</dbReference>
<evidence type="ECO:0000256" key="3">
    <source>
        <dbReference type="ARBA" id="ARBA00023242"/>
    </source>
</evidence>
<keyword evidence="8" id="KW-1185">Reference proteome</keyword>
<feature type="compositionally biased region" description="Acidic residues" evidence="5">
    <location>
        <begin position="179"/>
        <end position="197"/>
    </location>
</feature>
<dbReference type="PANTHER" id="PTHR46754">
    <property type="entry name" value="MKI67 FHA DOMAIN-INTERACTING NUCLEOLAR PHOSPHOPROTEIN"/>
    <property type="match status" value="1"/>
</dbReference>
<feature type="compositionally biased region" description="Low complexity" evidence="5">
    <location>
        <begin position="52"/>
        <end position="68"/>
    </location>
</feature>
<gene>
    <name evidence="7" type="ORF">CC84DRAFT_1143957</name>
</gene>
<feature type="compositionally biased region" description="Basic residues" evidence="5">
    <location>
        <begin position="446"/>
        <end position="457"/>
    </location>
</feature>
<dbReference type="GeneID" id="28759925"/>
<evidence type="ECO:0000256" key="4">
    <source>
        <dbReference type="PROSITE-ProRule" id="PRU00176"/>
    </source>
</evidence>
<dbReference type="GO" id="GO:0003723">
    <property type="term" value="F:RNA binding"/>
    <property type="evidence" value="ECO:0007669"/>
    <property type="project" value="UniProtKB-UniRule"/>
</dbReference>
<feature type="compositionally biased region" description="Basic residues" evidence="5">
    <location>
        <begin position="129"/>
        <end position="138"/>
    </location>
</feature>
<dbReference type="Proteomes" id="UP000077069">
    <property type="component" value="Unassembled WGS sequence"/>
</dbReference>
<evidence type="ECO:0000259" key="6">
    <source>
        <dbReference type="PROSITE" id="PS50102"/>
    </source>
</evidence>
<proteinExistence type="predicted"/>
<evidence type="ECO:0000256" key="1">
    <source>
        <dbReference type="ARBA" id="ARBA00004604"/>
    </source>
</evidence>
<feature type="compositionally biased region" description="Low complexity" evidence="5">
    <location>
        <begin position="148"/>
        <end position="158"/>
    </location>
</feature>
<evidence type="ECO:0000313" key="8">
    <source>
        <dbReference type="Proteomes" id="UP000077069"/>
    </source>
</evidence>
<evidence type="ECO:0000256" key="2">
    <source>
        <dbReference type="ARBA" id="ARBA00022884"/>
    </source>
</evidence>
<feature type="domain" description="RRM" evidence="6">
    <location>
        <begin position="254"/>
        <end position="332"/>
    </location>
</feature>
<dbReference type="OrthoDB" id="21467at2759"/>
<protein>
    <recommendedName>
        <fullName evidence="6">RRM domain-containing protein</fullName>
    </recommendedName>
</protein>
<feature type="region of interest" description="Disordered" evidence="5">
    <location>
        <begin position="209"/>
        <end position="229"/>
    </location>
</feature>
<comment type="subcellular location">
    <subcellularLocation>
        <location evidence="1">Nucleus</location>
        <location evidence="1">Nucleolus</location>
    </subcellularLocation>
</comment>
<dbReference type="Pfam" id="PF00076">
    <property type="entry name" value="RRM_1"/>
    <property type="match status" value="1"/>
</dbReference>
<dbReference type="AlphaFoldDB" id="A0A177CKN1"/>
<keyword evidence="2 4" id="KW-0694">RNA-binding</keyword>
<dbReference type="SMART" id="SM00360">
    <property type="entry name" value="RRM"/>
    <property type="match status" value="1"/>
</dbReference>